<keyword evidence="2" id="KW-1185">Reference proteome</keyword>
<dbReference type="InterPro" id="IPR009553">
    <property type="entry name" value="DUF1173"/>
</dbReference>
<evidence type="ECO:0000313" key="1">
    <source>
        <dbReference type="EMBL" id="GGM67487.1"/>
    </source>
</evidence>
<proteinExistence type="predicted"/>
<gene>
    <name evidence="1" type="ORF">GCM10012275_42600</name>
</gene>
<dbReference type="AlphaFoldDB" id="A0A8J3CEJ3"/>
<protein>
    <recommendedName>
        <fullName evidence="3">DUF1173 family protein</fullName>
    </recommendedName>
</protein>
<evidence type="ECO:0000313" key="2">
    <source>
        <dbReference type="Proteomes" id="UP000637578"/>
    </source>
</evidence>
<reference evidence="1" key="2">
    <citation type="submission" date="2020-09" db="EMBL/GenBank/DDBJ databases">
        <authorList>
            <person name="Sun Q."/>
            <person name="Zhou Y."/>
        </authorList>
    </citation>
    <scope>NUCLEOTIDE SEQUENCE</scope>
    <source>
        <strain evidence="1">CGMCC 4.5737</strain>
    </source>
</reference>
<dbReference type="Proteomes" id="UP000637578">
    <property type="component" value="Unassembled WGS sequence"/>
</dbReference>
<dbReference type="Pfam" id="PF06666">
    <property type="entry name" value="DUF1173"/>
    <property type="match status" value="1"/>
</dbReference>
<comment type="caution">
    <text evidence="1">The sequence shown here is derived from an EMBL/GenBank/DDBJ whole genome shotgun (WGS) entry which is preliminary data.</text>
</comment>
<name>A0A8J3CEJ3_9PSEU</name>
<organism evidence="1 2">
    <name type="scientific">Longimycelium tulufanense</name>
    <dbReference type="NCBI Taxonomy" id="907463"/>
    <lineage>
        <taxon>Bacteria</taxon>
        <taxon>Bacillati</taxon>
        <taxon>Actinomycetota</taxon>
        <taxon>Actinomycetes</taxon>
        <taxon>Pseudonocardiales</taxon>
        <taxon>Pseudonocardiaceae</taxon>
        <taxon>Longimycelium</taxon>
    </lineage>
</organism>
<accession>A0A8J3CEJ3</accession>
<dbReference type="EMBL" id="BMMK01000022">
    <property type="protein sequence ID" value="GGM67487.1"/>
    <property type="molecule type" value="Genomic_DNA"/>
</dbReference>
<sequence>MRLAGRVVPLAALRAHPGRFVSLFGKARAEVGHAECLCDPDRPQRLVIRCRAGRYHLAGWPEQGHLHATTCPWYRTDPALSGSASYPREAITSTDSGTAIRLAVPLRTRSAAAPPVSAGRADTPSHATRGTSRRALGLLALLHWLWEQARLSLWHPRAPRRTWGICHARLSRQAGECVVNRLPLASVLYVVPPYRPATGARHAADFEAFTARLSGEGSQRRRGLVLGEIRRVEPTPYGVRIGLAHLRAPLFASRALHERLRRSHRTAFAGHSNKHGGRQVVLCLVDRHPGNGYLVIEDAVVMLCSATYIPVESSYELRMSEALTAAGRAFLKPLRYDGTGVFPDFVLLDTTPHTYVEVWGIRGREDYEQRKRIKQAHYRGAGHPLLEWAVHDPLPDVLPRGRRPPATLPPG</sequence>
<reference evidence="1" key="1">
    <citation type="journal article" date="2014" name="Int. J. Syst. Evol. Microbiol.">
        <title>Complete genome sequence of Corynebacterium casei LMG S-19264T (=DSM 44701T), isolated from a smear-ripened cheese.</title>
        <authorList>
            <consortium name="US DOE Joint Genome Institute (JGI-PGF)"/>
            <person name="Walter F."/>
            <person name="Albersmeier A."/>
            <person name="Kalinowski J."/>
            <person name="Ruckert C."/>
        </authorList>
    </citation>
    <scope>NUCLEOTIDE SEQUENCE</scope>
    <source>
        <strain evidence="1">CGMCC 4.5737</strain>
    </source>
</reference>
<evidence type="ECO:0008006" key="3">
    <source>
        <dbReference type="Google" id="ProtNLM"/>
    </source>
</evidence>